<dbReference type="Proteomes" id="UP000274756">
    <property type="component" value="Unassembled WGS sequence"/>
</dbReference>
<evidence type="ECO:0000313" key="5">
    <source>
        <dbReference type="WBParaSite" id="DME_0000887001-mRNA-1"/>
    </source>
</evidence>
<proteinExistence type="predicted"/>
<keyword evidence="4" id="KW-1185">Reference proteome</keyword>
<dbReference type="GO" id="GO:0046578">
    <property type="term" value="P:regulation of Ras protein signal transduction"/>
    <property type="evidence" value="ECO:0007669"/>
    <property type="project" value="TreeGrafter"/>
</dbReference>
<gene>
    <name evidence="2" type="ORF">DME_LOCUS10508</name>
</gene>
<sequence length="710" mass="79593">MAKQYPQSKELSKQRGQATCATSYVPVKNPKQRFAQSPLLIDNKGDSLMETVSRTALLPPPKILPATIRRTDSFGATSQPLQPHPAYTCSIPRSHPLRAIPLQSYPCSSTQTQASYSGTTPSNFSQLPQTQMPYGSTPFSSSQKSMSDVGYSMHHSLCSPIFDRKIDRNLGWHSVDLAYKSNSLPRRHAASATAPRSVKWRNDVIGGTNAVDVESDGAISAPEMTFSPTLTNSYISHRGSQFQSSSHCRTIDDIFSAQEYRRWAGVDPPSKSYDRQSRWSHTFGERLGASIRSSSLPSRSILSQPGRFTTSHERGDLFDRLHVSPLMNRRVPLRPAGPGFDIDTPLNVTSLTGLLVIQDKHPEMAPHYAILSTIIEGRGLKMPERQKAFTEEMYCVVEVNEVHRARTGVSTAEQKFRWQETHKLCHKGSLKLLEAFIVDRLNGDRMFALNLEPKGQLIVRVAFHNMTVAYRRTVNCRYDGVFGVPLQRLIARDRRETPLVLTRLLQEIERRGVDYSGLYILVGSVEKKRMLRDELEFNVEKAELSVNAVPDTNVLTCLVKDFLRELPEPLISISIYGMLVDALAVSLPNDPQDNRQLLLRVIDCLPTPNKNTLIQIMDHLKMVATSEHHNGLTSARLMTIFGCLIFCSCELPADGYQLKETINPMDADQAARTFSMLFDIWPARMRVKAAVQTTPIQNSNQILCPNLNAE</sequence>
<reference evidence="5" key="1">
    <citation type="submission" date="2016-04" db="UniProtKB">
        <authorList>
            <consortium name="WormBaseParasite"/>
        </authorList>
    </citation>
    <scope>IDENTIFICATION</scope>
</reference>
<dbReference type="Pfam" id="PF00620">
    <property type="entry name" value="RhoGAP"/>
    <property type="match status" value="1"/>
</dbReference>
<dbReference type="OrthoDB" id="120383at2759"/>
<protein>
    <submittedName>
        <fullName evidence="5">Rho-GAP domain-containing protein</fullName>
    </submittedName>
</protein>
<dbReference type="STRING" id="318479.A0A0N4UM18"/>
<evidence type="ECO:0000259" key="1">
    <source>
        <dbReference type="PROSITE" id="PS50238"/>
    </source>
</evidence>
<feature type="domain" description="Rho-GAP" evidence="1">
    <location>
        <begin position="484"/>
        <end position="685"/>
    </location>
</feature>
<dbReference type="PANTHER" id="PTHR46150:SF3">
    <property type="entry name" value="RHO GTPASE-ACTIVATING PROTEIN 100F"/>
    <property type="match status" value="1"/>
</dbReference>
<dbReference type="WBParaSite" id="DME_0000887001-mRNA-1">
    <property type="protein sequence ID" value="DME_0000887001-mRNA-1"/>
    <property type="gene ID" value="DME_0000887001"/>
</dbReference>
<dbReference type="PANTHER" id="PTHR46150">
    <property type="entry name" value="RHO GTPASE-ACTIVATING PROTEIN 100F"/>
    <property type="match status" value="1"/>
</dbReference>
<dbReference type="GO" id="GO:0007165">
    <property type="term" value="P:signal transduction"/>
    <property type="evidence" value="ECO:0007669"/>
    <property type="project" value="InterPro"/>
</dbReference>
<dbReference type="SMART" id="SM00324">
    <property type="entry name" value="RhoGAP"/>
    <property type="match status" value="1"/>
</dbReference>
<accession>A0A0N4UM18</accession>
<evidence type="ECO:0000313" key="4">
    <source>
        <dbReference type="Proteomes" id="UP000274756"/>
    </source>
</evidence>
<evidence type="ECO:0000313" key="3">
    <source>
        <dbReference type="Proteomes" id="UP000038040"/>
    </source>
</evidence>
<dbReference type="InterPro" id="IPR008936">
    <property type="entry name" value="Rho_GTPase_activation_prot"/>
</dbReference>
<dbReference type="Proteomes" id="UP000038040">
    <property type="component" value="Unplaced"/>
</dbReference>
<dbReference type="GO" id="GO:0030030">
    <property type="term" value="P:cell projection organization"/>
    <property type="evidence" value="ECO:0007669"/>
    <property type="project" value="TreeGrafter"/>
</dbReference>
<dbReference type="InterPro" id="IPR000198">
    <property type="entry name" value="RhoGAP_dom"/>
</dbReference>
<name>A0A0N4UM18_DRAME</name>
<dbReference type="Gene3D" id="1.10.555.10">
    <property type="entry name" value="Rho GTPase activation protein"/>
    <property type="match status" value="1"/>
</dbReference>
<dbReference type="EMBL" id="UYYG01001221">
    <property type="protein sequence ID" value="VDN60535.1"/>
    <property type="molecule type" value="Genomic_DNA"/>
</dbReference>
<dbReference type="GO" id="GO:0097060">
    <property type="term" value="C:synaptic membrane"/>
    <property type="evidence" value="ECO:0007669"/>
    <property type="project" value="TreeGrafter"/>
</dbReference>
<dbReference type="AlphaFoldDB" id="A0A0N4UM18"/>
<dbReference type="GO" id="GO:0016477">
    <property type="term" value="P:cell migration"/>
    <property type="evidence" value="ECO:0007669"/>
    <property type="project" value="TreeGrafter"/>
</dbReference>
<dbReference type="PROSITE" id="PS50238">
    <property type="entry name" value="RHOGAP"/>
    <property type="match status" value="1"/>
</dbReference>
<dbReference type="SUPFAM" id="SSF48350">
    <property type="entry name" value="GTPase activation domain, GAP"/>
    <property type="match status" value="1"/>
</dbReference>
<evidence type="ECO:0000313" key="2">
    <source>
        <dbReference type="EMBL" id="VDN60535.1"/>
    </source>
</evidence>
<dbReference type="GO" id="GO:0005096">
    <property type="term" value="F:GTPase activator activity"/>
    <property type="evidence" value="ECO:0007669"/>
    <property type="project" value="TreeGrafter"/>
</dbReference>
<dbReference type="InterPro" id="IPR052118">
    <property type="entry name" value="Rho-GAP_regulator"/>
</dbReference>
<organism evidence="3 5">
    <name type="scientific">Dracunculus medinensis</name>
    <name type="common">Guinea worm</name>
    <dbReference type="NCBI Taxonomy" id="318479"/>
    <lineage>
        <taxon>Eukaryota</taxon>
        <taxon>Metazoa</taxon>
        <taxon>Ecdysozoa</taxon>
        <taxon>Nematoda</taxon>
        <taxon>Chromadorea</taxon>
        <taxon>Rhabditida</taxon>
        <taxon>Spirurina</taxon>
        <taxon>Dracunculoidea</taxon>
        <taxon>Dracunculidae</taxon>
        <taxon>Dracunculus</taxon>
    </lineage>
</organism>
<reference evidence="2 4" key="2">
    <citation type="submission" date="2018-11" db="EMBL/GenBank/DDBJ databases">
        <authorList>
            <consortium name="Pathogen Informatics"/>
        </authorList>
    </citation>
    <scope>NUCLEOTIDE SEQUENCE [LARGE SCALE GENOMIC DNA]</scope>
</reference>